<feature type="domain" description="RCK C-terminal" evidence="1">
    <location>
        <begin position="1"/>
        <end position="68"/>
    </location>
</feature>
<gene>
    <name evidence="2" type="ORF">GCM10025876_17350</name>
</gene>
<dbReference type="EMBL" id="BSUN01000001">
    <property type="protein sequence ID" value="GMA35531.1"/>
    <property type="molecule type" value="Genomic_DNA"/>
</dbReference>
<protein>
    <recommendedName>
        <fullName evidence="1">RCK C-terminal domain-containing protein</fullName>
    </recommendedName>
</protein>
<evidence type="ECO:0000259" key="1">
    <source>
        <dbReference type="PROSITE" id="PS51202"/>
    </source>
</evidence>
<dbReference type="Pfam" id="PF02080">
    <property type="entry name" value="TrkA_C"/>
    <property type="match status" value="1"/>
</dbReference>
<dbReference type="Proteomes" id="UP001157125">
    <property type="component" value="Unassembled WGS sequence"/>
</dbReference>
<accession>A0ABQ6ICX2</accession>
<dbReference type="InterPro" id="IPR036721">
    <property type="entry name" value="RCK_C_sf"/>
</dbReference>
<evidence type="ECO:0000313" key="3">
    <source>
        <dbReference type="Proteomes" id="UP001157125"/>
    </source>
</evidence>
<comment type="caution">
    <text evidence="2">The sequence shown here is derived from an EMBL/GenBank/DDBJ whole genome shotgun (WGS) entry which is preliminary data.</text>
</comment>
<dbReference type="RefSeq" id="WP_284329336.1">
    <property type="nucleotide sequence ID" value="NZ_BSUN01000001.1"/>
</dbReference>
<dbReference type="Gene3D" id="3.30.70.1450">
    <property type="entry name" value="Regulator of K+ conductance, C-terminal domain"/>
    <property type="match status" value="1"/>
</dbReference>
<keyword evidence="3" id="KW-1185">Reference proteome</keyword>
<reference evidence="3" key="1">
    <citation type="journal article" date="2019" name="Int. J. Syst. Evol. Microbiol.">
        <title>The Global Catalogue of Microorganisms (GCM) 10K type strain sequencing project: providing services to taxonomists for standard genome sequencing and annotation.</title>
        <authorList>
            <consortium name="The Broad Institute Genomics Platform"/>
            <consortium name="The Broad Institute Genome Sequencing Center for Infectious Disease"/>
            <person name="Wu L."/>
            <person name="Ma J."/>
        </authorList>
    </citation>
    <scope>NUCLEOTIDE SEQUENCE [LARGE SCALE GENOMIC DNA]</scope>
    <source>
        <strain evidence="3">NBRC 112299</strain>
    </source>
</reference>
<evidence type="ECO:0000313" key="2">
    <source>
        <dbReference type="EMBL" id="GMA35531.1"/>
    </source>
</evidence>
<organism evidence="2 3">
    <name type="scientific">Demequina litorisediminis</name>
    <dbReference type="NCBI Taxonomy" id="1849022"/>
    <lineage>
        <taxon>Bacteria</taxon>
        <taxon>Bacillati</taxon>
        <taxon>Actinomycetota</taxon>
        <taxon>Actinomycetes</taxon>
        <taxon>Micrococcales</taxon>
        <taxon>Demequinaceae</taxon>
        <taxon>Demequina</taxon>
    </lineage>
</organism>
<proteinExistence type="predicted"/>
<dbReference type="InterPro" id="IPR006037">
    <property type="entry name" value="RCK_C"/>
</dbReference>
<sequence length="68" mass="6692">MPAGGGLTGRTIADGRIRTTTSASIVAVIRGEDGNPGPGPDFLLQAGDTVLVMGSDAAVRQATAILVG</sequence>
<dbReference type="SUPFAM" id="SSF116726">
    <property type="entry name" value="TrkA C-terminal domain-like"/>
    <property type="match status" value="1"/>
</dbReference>
<dbReference type="PROSITE" id="PS51202">
    <property type="entry name" value="RCK_C"/>
    <property type="match status" value="1"/>
</dbReference>
<name>A0ABQ6ICX2_9MICO</name>